<protein>
    <recommendedName>
        <fullName evidence="3">Protein kinase domain-containing protein</fullName>
    </recommendedName>
</protein>
<dbReference type="PROSITE" id="PS00109">
    <property type="entry name" value="PROTEIN_KINASE_TYR"/>
    <property type="match status" value="1"/>
</dbReference>
<dbReference type="InterPro" id="IPR003591">
    <property type="entry name" value="Leu-rich_rpt_typical-subtyp"/>
</dbReference>
<dbReference type="Proteomes" id="UP000794436">
    <property type="component" value="Unassembled WGS sequence"/>
</dbReference>
<comment type="caution">
    <text evidence="4">The sequence shown here is derived from an EMBL/GenBank/DDBJ whole genome shotgun (WGS) entry which is preliminary data.</text>
</comment>
<evidence type="ECO:0000313" key="5">
    <source>
        <dbReference type="Proteomes" id="UP000794436"/>
    </source>
</evidence>
<dbReference type="Gene3D" id="3.80.10.10">
    <property type="entry name" value="Ribonuclease Inhibitor"/>
    <property type="match status" value="3"/>
</dbReference>
<dbReference type="SUPFAM" id="SSF52058">
    <property type="entry name" value="L domain-like"/>
    <property type="match status" value="1"/>
</dbReference>
<dbReference type="GO" id="GO:0004672">
    <property type="term" value="F:protein kinase activity"/>
    <property type="evidence" value="ECO:0007669"/>
    <property type="project" value="InterPro"/>
</dbReference>
<accession>A0A8K1CVE8</accession>
<keyword evidence="1" id="KW-0433">Leucine-rich repeat</keyword>
<keyword evidence="5" id="KW-1185">Reference proteome</keyword>
<dbReference type="Pfam" id="PF13855">
    <property type="entry name" value="LRR_8"/>
    <property type="match status" value="4"/>
</dbReference>
<evidence type="ECO:0000259" key="3">
    <source>
        <dbReference type="PROSITE" id="PS50011"/>
    </source>
</evidence>
<proteinExistence type="predicted"/>
<dbReference type="GO" id="GO:0005524">
    <property type="term" value="F:ATP binding"/>
    <property type="evidence" value="ECO:0007669"/>
    <property type="project" value="InterPro"/>
</dbReference>
<keyword evidence="2" id="KW-0677">Repeat</keyword>
<feature type="domain" description="Protein kinase" evidence="3">
    <location>
        <begin position="630"/>
        <end position="903"/>
    </location>
</feature>
<gene>
    <name evidence="4" type="ORF">Poli38472_001819</name>
</gene>
<dbReference type="InterPro" id="IPR011009">
    <property type="entry name" value="Kinase-like_dom_sf"/>
</dbReference>
<dbReference type="EMBL" id="SPLM01000001">
    <property type="protein sequence ID" value="TMW69663.1"/>
    <property type="molecule type" value="Genomic_DNA"/>
</dbReference>
<dbReference type="OrthoDB" id="1055097at2759"/>
<dbReference type="PANTHER" id="PTHR24369:SF213">
    <property type="entry name" value="INSULIN LIKE GROWTH FACTOR BINDING PROTEIN ACID LABILE SUBUNIT"/>
    <property type="match status" value="1"/>
</dbReference>
<dbReference type="PROSITE" id="PS50011">
    <property type="entry name" value="PROTEIN_KINASE_DOM"/>
    <property type="match status" value="1"/>
</dbReference>
<dbReference type="InterPro" id="IPR000719">
    <property type="entry name" value="Prot_kinase_dom"/>
</dbReference>
<sequence length="917" mass="103252">MVACLSLTAANTLQLRNQRISNVTMVAWGDGAPESLVFVSVSNKTVLELAQSDFASIMEVDLSDNRLVTVPTELFRVFPNVQRVVLSRNPIQELPPKLFSGLSELQEIIMEDTVLTGFPPTFIEECPKLRRVQITGALVHTIHSKAVRDLPLLESFNLSHNNVTTLFSDSFQGLPNLHTLDLSHNNLTVMPDGVFLLSKSWHALDFERNNITTAPNGLKNAVVDGYVSFARNLWVEVNASEFANASQIRELRLNTMGIFTVNSKAFSGMTSLKRLDLSDNVISMLANDAFDGLDNLEELLLHANQLREATFTRFPPQLKTLRLDSNRLDELPQSTLTNTAKHLQNLNLSQNWLWRVDSLSAFPNLTTLDLSWNRLEQLTSRTFDPVNASIRSVRLEYNEIASVSRSMLTSMIGRRLINITIDPNPGIGFSSQVEFRSVCPRGSVYEVVKVANTTVYGCVQCAAGSYHDNSSNTCALCHDVSKRAYTAVEGATTCSHCPMSANLHSSRDDCHSVHCSWYCWLTISIGLALPVAIMSGKYAFRRKETLFTPMQEHKDEDVDWLMGQLQMQIGRLSPGSDDTPSKLYDLPREAQLSVLSAIRDQFFQRRAEGPHHLIASPRPTKWSDLEWSSFQMSRILSRNYHSEVFLGEYDGRQVVVKRLITLRFDMNELTGAISDVELLQSLEHPNIVAYYGTMWNEVEHFCVITEYVSQGDLCTLLEMEVLGDHNVYFRIVRDVIAGLAYIHARGVHHHDLRSRNVLITSEYHAKVNDLRRNIDTKYQWRSLVVDKEQVPFIAPEVLTASSDDAKSDIYSVGVLMVEMWCGRFSEFRNISPSTPTNAKEALVDESDEDDVVRFMGKVRAYFQRNLTTTADDTLVGLMEDCLHRDPAQRPTAQTLLNQLDALLVNPSAEISRGAHIQ</sequence>
<dbReference type="InterPro" id="IPR001611">
    <property type="entry name" value="Leu-rich_rpt"/>
</dbReference>
<evidence type="ECO:0000313" key="4">
    <source>
        <dbReference type="EMBL" id="TMW69663.1"/>
    </source>
</evidence>
<dbReference type="GO" id="GO:0005886">
    <property type="term" value="C:plasma membrane"/>
    <property type="evidence" value="ECO:0007669"/>
    <property type="project" value="TreeGrafter"/>
</dbReference>
<dbReference type="SMART" id="SM00364">
    <property type="entry name" value="LRR_BAC"/>
    <property type="match status" value="2"/>
</dbReference>
<dbReference type="PANTHER" id="PTHR24369">
    <property type="entry name" value="ANTIGEN BSP, PUTATIVE-RELATED"/>
    <property type="match status" value="1"/>
</dbReference>
<evidence type="ECO:0000256" key="2">
    <source>
        <dbReference type="ARBA" id="ARBA00022737"/>
    </source>
</evidence>
<dbReference type="AlphaFoldDB" id="A0A8K1CVE8"/>
<dbReference type="PROSITE" id="PS51450">
    <property type="entry name" value="LRR"/>
    <property type="match status" value="3"/>
</dbReference>
<name>A0A8K1CVE8_PYTOL</name>
<dbReference type="InterPro" id="IPR032675">
    <property type="entry name" value="LRR_dom_sf"/>
</dbReference>
<evidence type="ECO:0000256" key="1">
    <source>
        <dbReference type="ARBA" id="ARBA00022614"/>
    </source>
</evidence>
<dbReference type="SUPFAM" id="SSF56112">
    <property type="entry name" value="Protein kinase-like (PK-like)"/>
    <property type="match status" value="1"/>
</dbReference>
<reference evidence="4" key="1">
    <citation type="submission" date="2019-03" db="EMBL/GenBank/DDBJ databases">
        <title>Long read genome sequence of the mycoparasitic Pythium oligandrum ATCC 38472 isolated from sugarbeet rhizosphere.</title>
        <authorList>
            <person name="Gaulin E."/>
        </authorList>
    </citation>
    <scope>NUCLEOTIDE SEQUENCE</scope>
    <source>
        <strain evidence="4">ATCC 38472_TT</strain>
    </source>
</reference>
<dbReference type="InterPro" id="IPR050541">
    <property type="entry name" value="LRR_TM_domain-containing"/>
</dbReference>
<dbReference type="Gene3D" id="1.10.510.10">
    <property type="entry name" value="Transferase(Phosphotransferase) domain 1"/>
    <property type="match status" value="1"/>
</dbReference>
<dbReference type="SMART" id="SM00369">
    <property type="entry name" value="LRR_TYP"/>
    <property type="match status" value="8"/>
</dbReference>
<organism evidence="4 5">
    <name type="scientific">Pythium oligandrum</name>
    <name type="common">Mycoparasitic fungus</name>
    <dbReference type="NCBI Taxonomy" id="41045"/>
    <lineage>
        <taxon>Eukaryota</taxon>
        <taxon>Sar</taxon>
        <taxon>Stramenopiles</taxon>
        <taxon>Oomycota</taxon>
        <taxon>Peronosporomycetes</taxon>
        <taxon>Pythiales</taxon>
        <taxon>Pythiaceae</taxon>
        <taxon>Pythium</taxon>
    </lineage>
</organism>
<dbReference type="Pfam" id="PF00069">
    <property type="entry name" value="Pkinase"/>
    <property type="match status" value="1"/>
</dbReference>
<dbReference type="InterPro" id="IPR008266">
    <property type="entry name" value="Tyr_kinase_AS"/>
</dbReference>